<dbReference type="OrthoDB" id="9810066at2"/>
<dbReference type="InterPro" id="IPR052036">
    <property type="entry name" value="Hydrolase/PRTase-associated"/>
</dbReference>
<proteinExistence type="predicted"/>
<dbReference type="STRING" id="234267.Acid_1894"/>
<feature type="chain" id="PRO_5004163728" evidence="1">
    <location>
        <begin position="22"/>
        <end position="539"/>
    </location>
</feature>
<dbReference type="SUPFAM" id="SSF54427">
    <property type="entry name" value="NTF2-like"/>
    <property type="match status" value="1"/>
</dbReference>
<feature type="signal peptide" evidence="1">
    <location>
        <begin position="1"/>
        <end position="21"/>
    </location>
</feature>
<dbReference type="SUPFAM" id="SSF159501">
    <property type="entry name" value="EreA/ChaN-like"/>
    <property type="match status" value="1"/>
</dbReference>
<dbReference type="AlphaFoldDB" id="Q027C9"/>
<evidence type="ECO:0000313" key="2">
    <source>
        <dbReference type="EMBL" id="ABJ82884.1"/>
    </source>
</evidence>
<dbReference type="eggNOG" id="COG2312">
    <property type="taxonomic scope" value="Bacteria"/>
</dbReference>
<evidence type="ECO:0000256" key="1">
    <source>
        <dbReference type="SAM" id="SignalP"/>
    </source>
</evidence>
<protein>
    <submittedName>
        <fullName evidence="2">Erythromycin esterase</fullName>
    </submittedName>
</protein>
<keyword evidence="1" id="KW-0732">Signal</keyword>
<gene>
    <name evidence="2" type="ordered locus">Acid_1894</name>
</gene>
<dbReference type="InParanoid" id="Q027C9"/>
<dbReference type="Gene3D" id="3.40.1660.10">
    <property type="entry name" value="EreA-like (biosynthetic domain)"/>
    <property type="match status" value="1"/>
</dbReference>
<dbReference type="Gene3D" id="1.20.1440.30">
    <property type="entry name" value="Biosynthetic Protein domain"/>
    <property type="match status" value="1"/>
</dbReference>
<accession>Q027C9</accession>
<reference evidence="2" key="1">
    <citation type="submission" date="2006-10" db="EMBL/GenBank/DDBJ databases">
        <title>Complete sequence of Solibacter usitatus Ellin6076.</title>
        <authorList>
            <consortium name="US DOE Joint Genome Institute"/>
            <person name="Copeland A."/>
            <person name="Lucas S."/>
            <person name="Lapidus A."/>
            <person name="Barry K."/>
            <person name="Detter J.C."/>
            <person name="Glavina del Rio T."/>
            <person name="Hammon N."/>
            <person name="Israni S."/>
            <person name="Dalin E."/>
            <person name="Tice H."/>
            <person name="Pitluck S."/>
            <person name="Thompson L.S."/>
            <person name="Brettin T."/>
            <person name="Bruce D."/>
            <person name="Han C."/>
            <person name="Tapia R."/>
            <person name="Gilna P."/>
            <person name="Schmutz J."/>
            <person name="Larimer F."/>
            <person name="Land M."/>
            <person name="Hauser L."/>
            <person name="Kyrpides N."/>
            <person name="Mikhailova N."/>
            <person name="Janssen P.H."/>
            <person name="Kuske C.R."/>
            <person name="Richardson P."/>
        </authorList>
    </citation>
    <scope>NUCLEOTIDE SEQUENCE</scope>
    <source>
        <strain evidence="2">Ellin6076</strain>
    </source>
</reference>
<dbReference type="PANTHER" id="PTHR31299:SF0">
    <property type="entry name" value="ESTERASE, PUTATIVE (AFU_ORTHOLOGUE AFUA_1G05850)-RELATED"/>
    <property type="match status" value="1"/>
</dbReference>
<dbReference type="KEGG" id="sus:Acid_1894"/>
<dbReference type="InterPro" id="IPR007815">
    <property type="entry name" value="Emycin_Estase"/>
</dbReference>
<dbReference type="Pfam" id="PF05139">
    <property type="entry name" value="Erythro_esteras"/>
    <property type="match status" value="1"/>
</dbReference>
<dbReference type="PANTHER" id="PTHR31299">
    <property type="entry name" value="ESTERASE, PUTATIVE (AFU_ORTHOLOGUE AFUA_1G05850)-RELATED"/>
    <property type="match status" value="1"/>
</dbReference>
<dbReference type="HOGENOM" id="CLU_491542_0_0_0"/>
<dbReference type="GO" id="GO:0046677">
    <property type="term" value="P:response to antibiotic"/>
    <property type="evidence" value="ECO:0007669"/>
    <property type="project" value="InterPro"/>
</dbReference>
<name>Q027C9_SOLUE</name>
<dbReference type="EMBL" id="CP000473">
    <property type="protein sequence ID" value="ABJ82884.1"/>
    <property type="molecule type" value="Genomic_DNA"/>
</dbReference>
<dbReference type="InterPro" id="IPR032710">
    <property type="entry name" value="NTF2-like_dom_sf"/>
</dbReference>
<sequence precursor="true">MKTRIVGIVAAALWMCAHAQAQSDARATFQELYSRIDAAVAAKDQPAIDRLMGDGAVVHLGPFNLSLRVAIGSETKVAGLSRRSKVKTAQVEEKRAVVTVDVIYTVESGGGKKENRTTSRDTWERTGSAWVCRESERTGGESKIRPTGMEEAKPVVAELKARAVKLATLESGASSDDLEAFGKAVGDARIVALGEATHGTWEFYQLKRRLIEYLVRRKGFTVVAFEHNWPDTDEADRYVKTEGAPRPKDGMLDVMEWMRAENRAGRKLTWTGFDMQGAGAAADLAVAFLKRIAPEAAAAAETAYSAARKIDGDHTNIFLPGASEAAKGAERILAEFDRHKSEWTAKSSAAEWRNARHAAATVVAAAAMRVEANGLKYRDRMMAKNVEWLADEAFPGEKIILWAHNGHLWSNAEDMGGWLRERFGSAYYVVGTAFRGGQVSGYGVEGNQNKDKGSWPVAPAPEGSGDAILSAAGLPLFFLDLRSVPQDGALGAWLAAEHRFNHVGGVVMIGKENMVETSLRVSYDGLVFVEESHGAKPQG</sequence>
<dbReference type="CDD" id="cd14728">
    <property type="entry name" value="Ere-like"/>
    <property type="match status" value="1"/>
</dbReference>
<dbReference type="Gene3D" id="3.30.1870.10">
    <property type="entry name" value="EreA-like, domain 2"/>
    <property type="match status" value="1"/>
</dbReference>
<organism evidence="2">
    <name type="scientific">Solibacter usitatus (strain Ellin6076)</name>
    <dbReference type="NCBI Taxonomy" id="234267"/>
    <lineage>
        <taxon>Bacteria</taxon>
        <taxon>Pseudomonadati</taxon>
        <taxon>Acidobacteriota</taxon>
        <taxon>Terriglobia</taxon>
        <taxon>Bryobacterales</taxon>
        <taxon>Solibacteraceae</taxon>
        <taxon>Candidatus Solibacter</taxon>
    </lineage>
</organism>